<organism evidence="2 3">
    <name type="scientific">Bacteroides caccae</name>
    <dbReference type="NCBI Taxonomy" id="47678"/>
    <lineage>
        <taxon>Bacteria</taxon>
        <taxon>Pseudomonadati</taxon>
        <taxon>Bacteroidota</taxon>
        <taxon>Bacteroidia</taxon>
        <taxon>Bacteroidales</taxon>
        <taxon>Bacteroidaceae</taxon>
        <taxon>Bacteroides</taxon>
    </lineage>
</organism>
<gene>
    <name evidence="2" type="ORF">ERS852558_03260</name>
</gene>
<dbReference type="AlphaFoldDB" id="A0A174W6V5"/>
<feature type="region of interest" description="Disordered" evidence="1">
    <location>
        <begin position="66"/>
        <end position="89"/>
    </location>
</feature>
<protein>
    <submittedName>
        <fullName evidence="2">Putative iron-related ABC transport periplasmic binding protein</fullName>
    </submittedName>
</protein>
<reference evidence="2 3" key="1">
    <citation type="submission" date="2015-09" db="EMBL/GenBank/DDBJ databases">
        <authorList>
            <consortium name="Pathogen Informatics"/>
        </authorList>
    </citation>
    <scope>NUCLEOTIDE SEQUENCE [LARGE SCALE GENOMIC DNA]</scope>
    <source>
        <strain evidence="2 3">2789STDY5834946</strain>
    </source>
</reference>
<evidence type="ECO:0000313" key="2">
    <source>
        <dbReference type="EMBL" id="CUQ42944.1"/>
    </source>
</evidence>
<dbReference type="Proteomes" id="UP000095725">
    <property type="component" value="Unassembled WGS sequence"/>
</dbReference>
<dbReference type="PROSITE" id="PS51257">
    <property type="entry name" value="PROKAR_LIPOPROTEIN"/>
    <property type="match status" value="1"/>
</dbReference>
<name>A0A174W6V5_9BACE</name>
<dbReference type="EMBL" id="CZBL01000014">
    <property type="protein sequence ID" value="CUQ42944.1"/>
    <property type="molecule type" value="Genomic_DNA"/>
</dbReference>
<evidence type="ECO:0000313" key="3">
    <source>
        <dbReference type="Proteomes" id="UP000095725"/>
    </source>
</evidence>
<sequence length="89" mass="9995">MKVLNKLPPLLLLALVWTGCNNRSARLTGLTQPVYTSEYASDFDVQDADGKEDILITVTNPWQERTALPHSYSSPETANPFPKDSRDKF</sequence>
<evidence type="ECO:0000256" key="1">
    <source>
        <dbReference type="SAM" id="MobiDB-lite"/>
    </source>
</evidence>
<proteinExistence type="predicted"/>
<accession>A0A174W6V5</accession>